<feature type="transmembrane region" description="Helical" evidence="1">
    <location>
        <begin position="32"/>
        <end position="55"/>
    </location>
</feature>
<keyword evidence="2" id="KW-0732">Signal</keyword>
<accession>A0A926JDT4</accession>
<feature type="chain" id="PRO_5037633279" evidence="2">
    <location>
        <begin position="17"/>
        <end position="74"/>
    </location>
</feature>
<dbReference type="RefSeq" id="WP_187795006.1">
    <property type="nucleotide sequence ID" value="NZ_JACOQL010000008.1"/>
</dbReference>
<protein>
    <submittedName>
        <fullName evidence="3">Uncharacterized protein</fullName>
    </submittedName>
</protein>
<keyword evidence="1" id="KW-0472">Membrane</keyword>
<sequence length="74" mass="7814">MIIVALFFIVAGSVMASTTACFLGASWGMIALAYLGGGWTGLLIGMPATLVVSCLRKRHGLRMSGEKLKPASRR</sequence>
<gene>
    <name evidence="3" type="ORF">H4P12_17930</name>
</gene>
<comment type="caution">
    <text evidence="3">The sequence shown here is derived from an EMBL/GenBank/DDBJ whole genome shotgun (WGS) entry which is preliminary data.</text>
</comment>
<keyword evidence="4" id="KW-1185">Reference proteome</keyword>
<feature type="signal peptide" evidence="2">
    <location>
        <begin position="1"/>
        <end position="16"/>
    </location>
</feature>
<evidence type="ECO:0000256" key="2">
    <source>
        <dbReference type="SAM" id="SignalP"/>
    </source>
</evidence>
<organism evidence="3 4">
    <name type="scientific">Paracoccus amoyensis</name>
    <dbReference type="NCBI Taxonomy" id="2760093"/>
    <lineage>
        <taxon>Bacteria</taxon>
        <taxon>Pseudomonadati</taxon>
        <taxon>Pseudomonadota</taxon>
        <taxon>Alphaproteobacteria</taxon>
        <taxon>Rhodobacterales</taxon>
        <taxon>Paracoccaceae</taxon>
        <taxon>Paracoccus</taxon>
    </lineage>
</organism>
<evidence type="ECO:0000313" key="4">
    <source>
        <dbReference type="Proteomes" id="UP000608594"/>
    </source>
</evidence>
<name>A0A926JDT4_9RHOB</name>
<reference evidence="3" key="1">
    <citation type="submission" date="2020-08" db="EMBL/GenBank/DDBJ databases">
        <title>Paracoccus amoyensis sp. nov., isolated from the surface seawater at coast of Xiamen, Fujian.</title>
        <authorList>
            <person name="Lyu L."/>
        </authorList>
    </citation>
    <scope>NUCLEOTIDE SEQUENCE</scope>
    <source>
        <strain evidence="3">11-3</strain>
    </source>
</reference>
<keyword evidence="1" id="KW-1133">Transmembrane helix</keyword>
<dbReference type="Proteomes" id="UP000608594">
    <property type="component" value="Unassembled WGS sequence"/>
</dbReference>
<proteinExistence type="predicted"/>
<evidence type="ECO:0000256" key="1">
    <source>
        <dbReference type="SAM" id="Phobius"/>
    </source>
</evidence>
<dbReference type="EMBL" id="JACOQL010000008">
    <property type="protein sequence ID" value="MBC9248545.1"/>
    <property type="molecule type" value="Genomic_DNA"/>
</dbReference>
<keyword evidence="1" id="KW-0812">Transmembrane</keyword>
<evidence type="ECO:0000313" key="3">
    <source>
        <dbReference type="EMBL" id="MBC9248545.1"/>
    </source>
</evidence>
<dbReference type="AlphaFoldDB" id="A0A926JDT4"/>